<feature type="transmembrane region" description="Helical" evidence="1">
    <location>
        <begin position="179"/>
        <end position="201"/>
    </location>
</feature>
<evidence type="ECO:0000313" key="3">
    <source>
        <dbReference type="Proteomes" id="UP001256673"/>
    </source>
</evidence>
<keyword evidence="1" id="KW-0472">Membrane</keyword>
<gene>
    <name evidence="2" type="ORF">RWH43_06825</name>
</gene>
<dbReference type="InterPro" id="IPR049713">
    <property type="entry name" value="Pr6Pr-like"/>
</dbReference>
<dbReference type="RefSeq" id="WP_316001054.1">
    <property type="nucleotide sequence ID" value="NZ_JAWDIU010000001.1"/>
</dbReference>
<feature type="transmembrane region" description="Helical" evidence="1">
    <location>
        <begin position="141"/>
        <end position="159"/>
    </location>
</feature>
<keyword evidence="1" id="KW-0812">Transmembrane</keyword>
<feature type="transmembrane region" description="Helical" evidence="1">
    <location>
        <begin position="109"/>
        <end position="129"/>
    </location>
</feature>
<proteinExistence type="predicted"/>
<name>A0ABU3RUJ1_9MICO</name>
<dbReference type="Proteomes" id="UP001256673">
    <property type="component" value="Unassembled WGS sequence"/>
</dbReference>
<dbReference type="NCBIfam" id="NF038065">
    <property type="entry name" value="Pr6Pr"/>
    <property type="match status" value="1"/>
</dbReference>
<dbReference type="EMBL" id="JAWDIU010000001">
    <property type="protein sequence ID" value="MDU0326472.1"/>
    <property type="molecule type" value="Genomic_DNA"/>
</dbReference>
<reference evidence="2 3" key="1">
    <citation type="submission" date="2023-09" db="EMBL/GenBank/DDBJ databases">
        <title>Microbacterium fusihabitans sp. nov., Microbacterium phycihabitans sp. nov., and Microbacterium cervinum sp. nov., isolated from dried seaweeds of beach.</title>
        <authorList>
            <person name="Lee S.D."/>
        </authorList>
    </citation>
    <scope>NUCLEOTIDE SEQUENCE [LARGE SCALE GENOMIC DNA]</scope>
    <source>
        <strain evidence="2 3">KSW2-21</strain>
    </source>
</reference>
<evidence type="ECO:0000313" key="2">
    <source>
        <dbReference type="EMBL" id="MDU0326472.1"/>
    </source>
</evidence>
<feature type="transmembrane region" description="Helical" evidence="1">
    <location>
        <begin position="14"/>
        <end position="33"/>
    </location>
</feature>
<feature type="transmembrane region" description="Helical" evidence="1">
    <location>
        <begin position="78"/>
        <end position="97"/>
    </location>
</feature>
<sequence length="211" mass="22339">MSLDSIRSGGRPRAVARIVVGVLVVAVVAYSYALRIAADDGNPFDFFGYFTNQTSTLTALVLIVVGGLGLARRSVPRVVTLAWAIGAACLVVVAVVYNGLVPGTGSAPPWVSVTLHVVFPALVVVDVATAPDRPRLAWHQLWWVLPYPLVWITVVLVRGATDGWVPYGFLLPERGLASLALHVVGILTLLLLAAAGVWALGRRGSSRPLSS</sequence>
<keyword evidence="3" id="KW-1185">Reference proteome</keyword>
<feature type="transmembrane region" description="Helical" evidence="1">
    <location>
        <begin position="53"/>
        <end position="71"/>
    </location>
</feature>
<organism evidence="2 3">
    <name type="scientific">Microbacterium algihabitans</name>
    <dbReference type="NCBI Taxonomy" id="3075992"/>
    <lineage>
        <taxon>Bacteria</taxon>
        <taxon>Bacillati</taxon>
        <taxon>Actinomycetota</taxon>
        <taxon>Actinomycetes</taxon>
        <taxon>Micrococcales</taxon>
        <taxon>Microbacteriaceae</taxon>
        <taxon>Microbacterium</taxon>
    </lineage>
</organism>
<comment type="caution">
    <text evidence="2">The sequence shown here is derived from an EMBL/GenBank/DDBJ whole genome shotgun (WGS) entry which is preliminary data.</text>
</comment>
<accession>A0ABU3RUJ1</accession>
<keyword evidence="1" id="KW-1133">Transmembrane helix</keyword>
<evidence type="ECO:0000256" key="1">
    <source>
        <dbReference type="SAM" id="Phobius"/>
    </source>
</evidence>
<protein>
    <submittedName>
        <fullName evidence="2">Pr6Pr family membrane protein</fullName>
    </submittedName>
</protein>